<dbReference type="REBASE" id="41283">
    <property type="entry name" value="S.Mal20ZORF1386P"/>
</dbReference>
<dbReference type="KEGG" id="mah:MEALZ_1388"/>
<dbReference type="Proteomes" id="UP000008315">
    <property type="component" value="Chromosome"/>
</dbReference>
<dbReference type="AlphaFoldDB" id="G4SX22"/>
<dbReference type="EMBL" id="FO082060">
    <property type="protein sequence ID" value="CCE23077.1"/>
    <property type="molecule type" value="Genomic_DNA"/>
</dbReference>
<name>G4SX22_META2</name>
<dbReference type="PANTHER" id="PTHR30408">
    <property type="entry name" value="TYPE-1 RESTRICTION ENZYME ECOKI SPECIFICITY PROTEIN"/>
    <property type="match status" value="1"/>
</dbReference>
<dbReference type="GO" id="GO:0003677">
    <property type="term" value="F:DNA binding"/>
    <property type="evidence" value="ECO:0007669"/>
    <property type="project" value="UniProtKB-KW"/>
</dbReference>
<reference evidence="4" key="1">
    <citation type="journal article" date="2012" name="J. Bacteriol.">
        <title>Genome sequence of the haloalkaliphilic methanotrophic bacterium Methylomicrobium alcaliphilum 20Z.</title>
        <authorList>
            <person name="Vuilleumier S."/>
            <person name="Khmelenina V.N."/>
            <person name="Bringel F."/>
            <person name="Reshetnikov A.S."/>
            <person name="Lajus A."/>
            <person name="Mangenot S."/>
            <person name="Rouy Z."/>
            <person name="Op den Camp H.J."/>
            <person name="Jetten M.S."/>
            <person name="Dispirito A.A."/>
            <person name="Dunfield P."/>
            <person name="Klotz M.G."/>
            <person name="Semrau J.D."/>
            <person name="Stein L.Y."/>
            <person name="Barbe V."/>
            <person name="Medigue C."/>
            <person name="Trotsenko Y.A."/>
            <person name="Kalyuzhnaya M.G."/>
        </authorList>
    </citation>
    <scope>NUCLEOTIDE SEQUENCE [LARGE SCALE GENOMIC DNA]</scope>
    <source>
        <strain evidence="4">DSM 19304 / NCIMB 14124 / VKM B-2133 / 20Z</strain>
    </source>
</reference>
<evidence type="ECO:0000313" key="4">
    <source>
        <dbReference type="Proteomes" id="UP000008315"/>
    </source>
</evidence>
<dbReference type="SUPFAM" id="SSF116734">
    <property type="entry name" value="DNA methylase specificity domain"/>
    <property type="match status" value="2"/>
</dbReference>
<organism evidence="3 4">
    <name type="scientific">Methylotuvimicrobium alcaliphilum (strain DSM 19304 / NCIMB 14124 / VKM B-2133 / 20Z)</name>
    <name type="common">Methylomicrobium alcaliphilum</name>
    <dbReference type="NCBI Taxonomy" id="1091494"/>
    <lineage>
        <taxon>Bacteria</taxon>
        <taxon>Pseudomonadati</taxon>
        <taxon>Pseudomonadota</taxon>
        <taxon>Gammaproteobacteria</taxon>
        <taxon>Methylococcales</taxon>
        <taxon>Methylococcaceae</taxon>
        <taxon>Methylotuvimicrobium</taxon>
    </lineage>
</organism>
<dbReference type="STRING" id="1091494.MEALZ_1388"/>
<dbReference type="InterPro" id="IPR052021">
    <property type="entry name" value="Type-I_RS_S_subunit"/>
</dbReference>
<dbReference type="PATRIC" id="fig|271065.3.peg.1429"/>
<proteinExistence type="predicted"/>
<evidence type="ECO:0000256" key="1">
    <source>
        <dbReference type="ARBA" id="ARBA00022747"/>
    </source>
</evidence>
<dbReference type="GO" id="GO:0009307">
    <property type="term" value="P:DNA restriction-modification system"/>
    <property type="evidence" value="ECO:0007669"/>
    <property type="project" value="UniProtKB-KW"/>
</dbReference>
<dbReference type="InterPro" id="IPR044946">
    <property type="entry name" value="Restrct_endonuc_typeI_TRD_sf"/>
</dbReference>
<keyword evidence="1" id="KW-0680">Restriction system</keyword>
<sequence>MGACFVERNEKVSDTDFQPLSVTKNGIVPQMLHVAKTDAGDNRKKVCKDDFVINSRSDRKGSAGVSQMDGSVSLISTVLEPCFYLPKFAHHLFRSYSFQEEFYRYGKGIVADLWSTRYAEMKNIVVPLMSLDEQEAIANFLDREIARIDKLIAEKQNFIKLLKEKRQALISHVVTKGLDPNVKMKDSGIEWIGEVPVHWTTTRVKFLVREPVQMGPFGASLKELAFEPTGYKLYGQENYISNDFNRGKRWLWEDTYKSLNKYELKPGDVVFTRKGSIGNCRKTPTGIEIGIIDSDSIRVRLNNEFIATDFFVTLAHESWYVSHQLDFGKRGAVLSGLNTANISNLIIVLAPVAEQQEILAHLRSRTVVYDNLINEVTYSINLLKEHRSSIFAN</sequence>
<dbReference type="Gene3D" id="3.90.220.20">
    <property type="entry name" value="DNA methylase specificity domains"/>
    <property type="match status" value="2"/>
</dbReference>
<dbReference type="Gene3D" id="1.10.287.1120">
    <property type="entry name" value="Bipartite methylase S protein"/>
    <property type="match status" value="1"/>
</dbReference>
<evidence type="ECO:0000256" key="2">
    <source>
        <dbReference type="ARBA" id="ARBA00023125"/>
    </source>
</evidence>
<keyword evidence="4" id="KW-1185">Reference proteome</keyword>
<dbReference type="PANTHER" id="PTHR30408:SF12">
    <property type="entry name" value="TYPE I RESTRICTION ENZYME MJAVIII SPECIFICITY SUBUNIT"/>
    <property type="match status" value="1"/>
</dbReference>
<accession>G4SX22</accession>
<keyword evidence="2" id="KW-0238">DNA-binding</keyword>
<evidence type="ECO:0000313" key="3">
    <source>
        <dbReference type="EMBL" id="CCE23077.1"/>
    </source>
</evidence>
<protein>
    <submittedName>
        <fullName evidence="3">Type I restriction-modification system specificity subunit (Modular protein)</fullName>
    </submittedName>
</protein>
<gene>
    <name evidence="3" type="ordered locus">MEALZ_1388</name>
</gene>
<dbReference type="HOGENOM" id="CLU_021095_1_2_6"/>